<dbReference type="Gene3D" id="2.40.10.120">
    <property type="match status" value="1"/>
</dbReference>
<dbReference type="InterPro" id="IPR051201">
    <property type="entry name" value="Chloro_Bact_Ser_Proteases"/>
</dbReference>
<evidence type="ECO:0000313" key="5">
    <source>
        <dbReference type="Proteomes" id="UP001061862"/>
    </source>
</evidence>
<dbReference type="PANTHER" id="PTHR43343:SF3">
    <property type="entry name" value="PROTEASE DO-LIKE 8, CHLOROPLASTIC"/>
    <property type="match status" value="1"/>
</dbReference>
<evidence type="ECO:0000256" key="3">
    <source>
        <dbReference type="SAM" id="Phobius"/>
    </source>
</evidence>
<keyword evidence="5" id="KW-1185">Reference proteome</keyword>
<dbReference type="RefSeq" id="WP_262170152.1">
    <property type="nucleotide sequence ID" value="NZ_CP104965.1"/>
</dbReference>
<protein>
    <submittedName>
        <fullName evidence="4">Serine protease</fullName>
    </submittedName>
</protein>
<dbReference type="GO" id="GO:0008233">
    <property type="term" value="F:peptidase activity"/>
    <property type="evidence" value="ECO:0007669"/>
    <property type="project" value="UniProtKB-KW"/>
</dbReference>
<sequence>MAYSKTSFVATPIWDQWWFPVTLPSVAALIVLALANVLYAQPPVIPSSTVKVELEKGHGSGVHIGDGLILTAAHVAREGAAVRLKLDDGTYRDAEVLWSSTASDIALLRTSPAGLSSSPLSCAPLKVGQEVTARGNPLSVEFVTTYGHIVGPATKRSDWLGVAPVDMVILPGMSGGPAFNSAGEVIGINVALLTLPLGVGVSATGIGFIVPAEQICGLLGRS</sequence>
<keyword evidence="3" id="KW-0812">Transmembrane</keyword>
<dbReference type="InterPro" id="IPR001940">
    <property type="entry name" value="Peptidase_S1C"/>
</dbReference>
<dbReference type="InterPro" id="IPR009003">
    <property type="entry name" value="Peptidase_S1_PA"/>
</dbReference>
<keyword evidence="1 4" id="KW-0645">Protease</keyword>
<name>A0ABY6CF63_9HYPH</name>
<evidence type="ECO:0000313" key="4">
    <source>
        <dbReference type="EMBL" id="UXN70876.1"/>
    </source>
</evidence>
<gene>
    <name evidence="4" type="ORF">N8A98_06730</name>
</gene>
<dbReference type="EMBL" id="CP104965">
    <property type="protein sequence ID" value="UXN70876.1"/>
    <property type="molecule type" value="Genomic_DNA"/>
</dbReference>
<evidence type="ECO:0000256" key="2">
    <source>
        <dbReference type="ARBA" id="ARBA00022801"/>
    </source>
</evidence>
<dbReference type="PRINTS" id="PR00834">
    <property type="entry name" value="PROTEASES2C"/>
</dbReference>
<accession>A0ABY6CF63</accession>
<feature type="transmembrane region" description="Helical" evidence="3">
    <location>
        <begin position="17"/>
        <end position="39"/>
    </location>
</feature>
<dbReference type="PANTHER" id="PTHR43343">
    <property type="entry name" value="PEPTIDASE S12"/>
    <property type="match status" value="1"/>
</dbReference>
<keyword evidence="2" id="KW-0378">Hydrolase</keyword>
<dbReference type="Pfam" id="PF13365">
    <property type="entry name" value="Trypsin_2"/>
    <property type="match status" value="1"/>
</dbReference>
<reference evidence="4 5" key="1">
    <citation type="submission" date="2022-09" db="EMBL/GenBank/DDBJ databases">
        <title>Interaction between co-microsymbionts with complementary sets of symbiotic genes in legume-rhizobium systems.</title>
        <authorList>
            <person name="Safronova V."/>
            <person name="Sazanova A."/>
            <person name="Afonin A."/>
            <person name="Chirak E."/>
        </authorList>
    </citation>
    <scope>NUCLEOTIDE SEQUENCE [LARGE SCALE GENOMIC DNA]</scope>
    <source>
        <strain evidence="4 5">A18/4-1</strain>
    </source>
</reference>
<evidence type="ECO:0000256" key="1">
    <source>
        <dbReference type="ARBA" id="ARBA00022670"/>
    </source>
</evidence>
<dbReference type="GO" id="GO:0006508">
    <property type="term" value="P:proteolysis"/>
    <property type="evidence" value="ECO:0007669"/>
    <property type="project" value="UniProtKB-KW"/>
</dbReference>
<organism evidence="4 5">
    <name type="scientific">Devosia neptuniae</name>
    <dbReference type="NCBI Taxonomy" id="191302"/>
    <lineage>
        <taxon>Bacteria</taxon>
        <taxon>Pseudomonadati</taxon>
        <taxon>Pseudomonadota</taxon>
        <taxon>Alphaproteobacteria</taxon>
        <taxon>Hyphomicrobiales</taxon>
        <taxon>Devosiaceae</taxon>
        <taxon>Devosia</taxon>
    </lineage>
</organism>
<dbReference type="SUPFAM" id="SSF50494">
    <property type="entry name" value="Trypsin-like serine proteases"/>
    <property type="match status" value="1"/>
</dbReference>
<proteinExistence type="predicted"/>
<keyword evidence="3" id="KW-0472">Membrane</keyword>
<dbReference type="Proteomes" id="UP001061862">
    <property type="component" value="Chromosome"/>
</dbReference>
<keyword evidence="3" id="KW-1133">Transmembrane helix</keyword>